<dbReference type="InterPro" id="IPR026461">
    <property type="entry name" value="Trfase_2_rSAM/seldom_assoc"/>
</dbReference>
<dbReference type="AlphaFoldDB" id="A0A380T9V3"/>
<evidence type="ECO:0000256" key="1">
    <source>
        <dbReference type="ARBA" id="ARBA00004236"/>
    </source>
</evidence>
<gene>
    <name evidence="7" type="ORF">DF3PB_1000001</name>
</gene>
<evidence type="ECO:0000313" key="7">
    <source>
        <dbReference type="EMBL" id="SUS03554.1"/>
    </source>
</evidence>
<dbReference type="Gene3D" id="3.90.550.10">
    <property type="entry name" value="Spore Coat Polysaccharide Biosynthesis Protein SpsA, Chain A"/>
    <property type="match status" value="1"/>
</dbReference>
<dbReference type="PANTHER" id="PTHR43646">
    <property type="entry name" value="GLYCOSYLTRANSFERASE"/>
    <property type="match status" value="1"/>
</dbReference>
<evidence type="ECO:0000256" key="5">
    <source>
        <dbReference type="ARBA" id="ARBA00023136"/>
    </source>
</evidence>
<dbReference type="NCBIfam" id="TIGR04283">
    <property type="entry name" value="glyco_like_mftF"/>
    <property type="match status" value="1"/>
</dbReference>
<organism evidence="7">
    <name type="scientific">metagenome</name>
    <dbReference type="NCBI Taxonomy" id="256318"/>
    <lineage>
        <taxon>unclassified sequences</taxon>
        <taxon>metagenomes</taxon>
    </lineage>
</organism>
<dbReference type="EMBL" id="UIDG01000003">
    <property type="protein sequence ID" value="SUS03554.1"/>
    <property type="molecule type" value="Genomic_DNA"/>
</dbReference>
<dbReference type="Pfam" id="PF00535">
    <property type="entry name" value="Glycos_transf_2"/>
    <property type="match status" value="1"/>
</dbReference>
<feature type="domain" description="Glycosyltransferase 2-like" evidence="6">
    <location>
        <begin position="20"/>
        <end position="118"/>
    </location>
</feature>
<dbReference type="EC" id="2.4.1.-" evidence="7"/>
<sequence>MAAAPYIVCVTEGLDRILLSVVIPTLNAGAVLGSTIDGIAASQDDLPCEIVVVDGGSIDNTALIAAKMGAIFLEAPRGRGAQLAAAVPETSGEWLLFLHADTRLGSGWGQAVRTFIADPANTAKAGYFRFALDDDARAARLVEVVVALRCRLFRLPYGDQGLLINRAHYEALGGYKRIPLMEDVDIVGRIGRRNLRRLNAVALTSAARYRRDGYLMRPLANLVCLSLYSVGVSPRFLASRYR</sequence>
<keyword evidence="4 7" id="KW-0808">Transferase</keyword>
<reference evidence="7" key="1">
    <citation type="submission" date="2018-07" db="EMBL/GenBank/DDBJ databases">
        <authorList>
            <person name="Quirk P.G."/>
            <person name="Krulwich T.A."/>
        </authorList>
    </citation>
    <scope>NUCLEOTIDE SEQUENCE</scope>
</reference>
<keyword evidence="2" id="KW-1003">Cell membrane</keyword>
<dbReference type="InterPro" id="IPR029044">
    <property type="entry name" value="Nucleotide-diphossugar_trans"/>
</dbReference>
<evidence type="ECO:0000259" key="6">
    <source>
        <dbReference type="Pfam" id="PF00535"/>
    </source>
</evidence>
<evidence type="ECO:0000256" key="2">
    <source>
        <dbReference type="ARBA" id="ARBA00022475"/>
    </source>
</evidence>
<protein>
    <submittedName>
        <fullName evidence="7">Putative GT2</fullName>
        <ecNumber evidence="7">2.4.1.-</ecNumber>
    </submittedName>
</protein>
<proteinExistence type="predicted"/>
<dbReference type="GO" id="GO:0005886">
    <property type="term" value="C:plasma membrane"/>
    <property type="evidence" value="ECO:0007669"/>
    <property type="project" value="UniProtKB-SubCell"/>
</dbReference>
<keyword evidence="3 7" id="KW-0328">Glycosyltransferase</keyword>
<dbReference type="PANTHER" id="PTHR43646:SF2">
    <property type="entry name" value="GLYCOSYLTRANSFERASE 2-LIKE DOMAIN-CONTAINING PROTEIN"/>
    <property type="match status" value="1"/>
</dbReference>
<keyword evidence="5" id="KW-0472">Membrane</keyword>
<dbReference type="CDD" id="cd02522">
    <property type="entry name" value="GT_2_like_a"/>
    <property type="match status" value="1"/>
</dbReference>
<accession>A0A380T9V3</accession>
<dbReference type="GO" id="GO:0016757">
    <property type="term" value="F:glycosyltransferase activity"/>
    <property type="evidence" value="ECO:0007669"/>
    <property type="project" value="UniProtKB-KW"/>
</dbReference>
<comment type="subcellular location">
    <subcellularLocation>
        <location evidence="1">Cell membrane</location>
    </subcellularLocation>
</comment>
<evidence type="ECO:0000256" key="3">
    <source>
        <dbReference type="ARBA" id="ARBA00022676"/>
    </source>
</evidence>
<dbReference type="InterPro" id="IPR001173">
    <property type="entry name" value="Glyco_trans_2-like"/>
</dbReference>
<evidence type="ECO:0000256" key="4">
    <source>
        <dbReference type="ARBA" id="ARBA00022679"/>
    </source>
</evidence>
<name>A0A380T9V3_9ZZZZ</name>
<dbReference type="SUPFAM" id="SSF53448">
    <property type="entry name" value="Nucleotide-diphospho-sugar transferases"/>
    <property type="match status" value="1"/>
</dbReference>